<dbReference type="AlphaFoldDB" id="E4Z6N5"/>
<feature type="non-terminal residue" evidence="1">
    <location>
        <position position="1"/>
    </location>
</feature>
<sequence>KVVSETYEIAEEDKEATKSGFVFPESMQMDFVYEDEEEEEEENNSQGYWAITKKIDNMQNLQILAELVAQRDNEALTNEFKAWADGEGAKLERQLLRKLKSL</sequence>
<proteinExistence type="predicted"/>
<name>E4Z6N5_OIKDI</name>
<evidence type="ECO:0000313" key="1">
    <source>
        <dbReference type="EMBL" id="CBY43363.1"/>
    </source>
</evidence>
<accession>E4Z6N5</accession>
<reference evidence="1" key="1">
    <citation type="journal article" date="2010" name="Science">
        <title>Plasticity of animal genome architecture unmasked by rapid evolution of a pelagic tunicate.</title>
        <authorList>
            <person name="Denoeud F."/>
            <person name="Henriet S."/>
            <person name="Mungpakdee S."/>
            <person name="Aury J.M."/>
            <person name="Da Silva C."/>
            <person name="Brinkmann H."/>
            <person name="Mikhaleva J."/>
            <person name="Olsen L.C."/>
            <person name="Jubin C."/>
            <person name="Canestro C."/>
            <person name="Bouquet J.M."/>
            <person name="Danks G."/>
            <person name="Poulain J."/>
            <person name="Campsteijn C."/>
            <person name="Adamski M."/>
            <person name="Cross I."/>
            <person name="Yadetie F."/>
            <person name="Muffato M."/>
            <person name="Louis A."/>
            <person name="Butcher S."/>
            <person name="Tsagkogeorga G."/>
            <person name="Konrad A."/>
            <person name="Singh S."/>
            <person name="Jensen M.F."/>
            <person name="Cong E.H."/>
            <person name="Eikeseth-Otteraa H."/>
            <person name="Noel B."/>
            <person name="Anthouard V."/>
            <person name="Porcel B.M."/>
            <person name="Kachouri-Lafond R."/>
            <person name="Nishino A."/>
            <person name="Ugolini M."/>
            <person name="Chourrout P."/>
            <person name="Nishida H."/>
            <person name="Aasland R."/>
            <person name="Huzurbazar S."/>
            <person name="Westhof E."/>
            <person name="Delsuc F."/>
            <person name="Lehrach H."/>
            <person name="Reinhardt R."/>
            <person name="Weissenbach J."/>
            <person name="Roy S.W."/>
            <person name="Artiguenave F."/>
            <person name="Postlethwait J.H."/>
            <person name="Manak J.R."/>
            <person name="Thompson E.M."/>
            <person name="Jaillon O."/>
            <person name="Du Pasquier L."/>
            <person name="Boudinot P."/>
            <person name="Liberles D.A."/>
            <person name="Volff J.N."/>
            <person name="Philippe H."/>
            <person name="Lenhard B."/>
            <person name="Roest Crollius H."/>
            <person name="Wincker P."/>
            <person name="Chourrout D."/>
        </authorList>
    </citation>
    <scope>NUCLEOTIDE SEQUENCE [LARGE SCALE GENOMIC DNA]</scope>
</reference>
<gene>
    <name evidence="1" type="ORF">GSOID_T00027952001</name>
</gene>
<dbReference type="Proteomes" id="UP000011014">
    <property type="component" value="Unassembled WGS sequence"/>
</dbReference>
<organism evidence="1">
    <name type="scientific">Oikopleura dioica</name>
    <name type="common">Tunicate</name>
    <dbReference type="NCBI Taxonomy" id="34765"/>
    <lineage>
        <taxon>Eukaryota</taxon>
        <taxon>Metazoa</taxon>
        <taxon>Chordata</taxon>
        <taxon>Tunicata</taxon>
        <taxon>Appendicularia</taxon>
        <taxon>Copelata</taxon>
        <taxon>Oikopleuridae</taxon>
        <taxon>Oikopleura</taxon>
    </lineage>
</organism>
<dbReference type="EMBL" id="FN658146">
    <property type="protein sequence ID" value="CBY43363.1"/>
    <property type="molecule type" value="Genomic_DNA"/>
</dbReference>
<protein>
    <submittedName>
        <fullName evidence="1">Uncharacterized protein</fullName>
    </submittedName>
</protein>